<dbReference type="AlphaFoldDB" id="G5JWP0"/>
<organism evidence="1 2">
    <name type="scientific">Streptococcus macacae NCTC 11558</name>
    <dbReference type="NCBI Taxonomy" id="764298"/>
    <lineage>
        <taxon>Bacteria</taxon>
        <taxon>Bacillati</taxon>
        <taxon>Bacillota</taxon>
        <taxon>Bacilli</taxon>
        <taxon>Lactobacillales</taxon>
        <taxon>Streptococcaceae</taxon>
        <taxon>Streptococcus</taxon>
    </lineage>
</organism>
<evidence type="ECO:0000313" key="2">
    <source>
        <dbReference type="Proteomes" id="UP000003573"/>
    </source>
</evidence>
<dbReference type="Proteomes" id="UP000003573">
    <property type="component" value="Unassembled WGS sequence"/>
</dbReference>
<accession>G5JWP0</accession>
<sequence>MAVCPSLFGRFETLDSNLRHGIPKEAAAVRITQGKSQKKILASV</sequence>
<reference evidence="1 2" key="1">
    <citation type="journal article" date="2014" name="Int. J. Syst. Evol. Microbiol.">
        <title>Phylogenomics and the dynamic genome evolution of the genus Streptococcus.</title>
        <authorList>
            <consortium name="The Broad Institute Genome Sequencing Platform"/>
            <person name="Richards V.P."/>
            <person name="Palmer S.R."/>
            <person name="Pavinski Bitar P.D."/>
            <person name="Qin X."/>
            <person name="Weinstock G.M."/>
            <person name="Highlander S.K."/>
            <person name="Town C.D."/>
            <person name="Burne R.A."/>
            <person name="Stanhope M.J."/>
        </authorList>
    </citation>
    <scope>NUCLEOTIDE SEQUENCE [LARGE SCALE GENOMIC DNA]</scope>
    <source>
        <strain evidence="1 2">NCTC 11558</strain>
    </source>
</reference>
<name>G5JWP0_9STRE</name>
<keyword evidence="2" id="KW-1185">Reference proteome</keyword>
<gene>
    <name evidence="1" type="ORF">STRMA_1012</name>
</gene>
<comment type="caution">
    <text evidence="1">The sequence shown here is derived from an EMBL/GenBank/DDBJ whole genome shotgun (WGS) entry which is preliminary data.</text>
</comment>
<evidence type="ECO:0000313" key="1">
    <source>
        <dbReference type="EMBL" id="EHJ52296.1"/>
    </source>
</evidence>
<protein>
    <submittedName>
        <fullName evidence="1">Uncharacterized protein</fullName>
    </submittedName>
</protein>
<proteinExistence type="predicted"/>
<dbReference type="EMBL" id="AEUW02000001">
    <property type="protein sequence ID" value="EHJ52296.1"/>
    <property type="molecule type" value="Genomic_DNA"/>
</dbReference>